<keyword evidence="2" id="KW-1185">Reference proteome</keyword>
<evidence type="ECO:0000256" key="1">
    <source>
        <dbReference type="SAM" id="SignalP"/>
    </source>
</evidence>
<feature type="signal peptide" evidence="1">
    <location>
        <begin position="1"/>
        <end position="21"/>
    </location>
</feature>
<evidence type="ECO:0000313" key="2">
    <source>
        <dbReference type="Proteomes" id="UP000050795"/>
    </source>
</evidence>
<evidence type="ECO:0008006" key="5">
    <source>
        <dbReference type="Google" id="ProtNLM"/>
    </source>
</evidence>
<evidence type="ECO:0000313" key="3">
    <source>
        <dbReference type="WBParaSite" id="TREG1_44880.1"/>
    </source>
</evidence>
<proteinExistence type="predicted"/>
<dbReference type="SUPFAM" id="SSF57302">
    <property type="entry name" value="Snake toxin-like"/>
    <property type="match status" value="1"/>
</dbReference>
<organism evidence="2 3">
    <name type="scientific">Trichobilharzia regenti</name>
    <name type="common">Nasal bird schistosome</name>
    <dbReference type="NCBI Taxonomy" id="157069"/>
    <lineage>
        <taxon>Eukaryota</taxon>
        <taxon>Metazoa</taxon>
        <taxon>Spiralia</taxon>
        <taxon>Lophotrochozoa</taxon>
        <taxon>Platyhelminthes</taxon>
        <taxon>Trematoda</taxon>
        <taxon>Digenea</taxon>
        <taxon>Strigeidida</taxon>
        <taxon>Schistosomatoidea</taxon>
        <taxon>Schistosomatidae</taxon>
        <taxon>Trichobilharzia</taxon>
    </lineage>
</organism>
<reference evidence="2" key="1">
    <citation type="submission" date="2022-06" db="EMBL/GenBank/DDBJ databases">
        <authorList>
            <person name="Berger JAMES D."/>
            <person name="Berger JAMES D."/>
        </authorList>
    </citation>
    <scope>NUCLEOTIDE SEQUENCE [LARGE SCALE GENOMIC DNA]</scope>
</reference>
<reference evidence="3 4" key="2">
    <citation type="submission" date="2023-11" db="UniProtKB">
        <authorList>
            <consortium name="WormBaseParasite"/>
        </authorList>
    </citation>
    <scope>IDENTIFICATION</scope>
</reference>
<evidence type="ECO:0000313" key="4">
    <source>
        <dbReference type="WBParaSite" id="TREG1_44890.2"/>
    </source>
</evidence>
<dbReference type="WBParaSite" id="TREG1_44880.1">
    <property type="protein sequence ID" value="TREG1_44880.1"/>
    <property type="gene ID" value="TREG1_44880"/>
</dbReference>
<keyword evidence="1" id="KW-0732">Signal</keyword>
<dbReference type="Proteomes" id="UP000050795">
    <property type="component" value="Unassembled WGS sequence"/>
</dbReference>
<sequence>MLAVSVFLFVVITSHVESVSAKEEGVGTQVQMLLSQFFHMGKLQCYQCTNCDKVDKNTPKKQNCGACVKAVTTKPVKVITRSCVGSCEGLPSIAYTDIYCCESELCNSTTQIKLNLKLIGFTLLIFIIMKYFQKLY</sequence>
<name>A0AA85JM69_TRIRE</name>
<dbReference type="AlphaFoldDB" id="A0AA85JM69"/>
<feature type="chain" id="PRO_5044704894" description="UPAR/Ly6 domain-containing protein" evidence="1">
    <location>
        <begin position="22"/>
        <end position="136"/>
    </location>
</feature>
<protein>
    <recommendedName>
        <fullName evidence="5">UPAR/Ly6 domain-containing protein</fullName>
    </recommendedName>
</protein>
<dbReference type="WBParaSite" id="TREG1_44890.2">
    <property type="protein sequence ID" value="TREG1_44890.2"/>
    <property type="gene ID" value="TREG1_44890"/>
</dbReference>
<dbReference type="InterPro" id="IPR045860">
    <property type="entry name" value="Snake_toxin-like_sf"/>
</dbReference>
<accession>A0AA85JM69</accession>